<evidence type="ECO:0000256" key="3">
    <source>
        <dbReference type="ARBA" id="ARBA00022729"/>
    </source>
</evidence>
<protein>
    <recommendedName>
        <fullName evidence="2">chorismate mutase</fullName>
        <ecNumber evidence="2">5.4.99.5</ecNumber>
    </recommendedName>
</protein>
<dbReference type="AlphaFoldDB" id="A0A7I7K9U9"/>
<keyword evidence="3" id="KW-0732">Signal</keyword>
<comment type="pathway">
    <text evidence="1">Metabolic intermediate biosynthesis; prephenate biosynthesis; prephenate from chorismate: step 1/1.</text>
</comment>
<accession>A0A7I7K9U9</accession>
<keyword evidence="6" id="KW-1185">Reference proteome</keyword>
<dbReference type="PANTHER" id="PTHR38041:SF2">
    <property type="entry name" value="SECRETED CHORISMATE MUTASE"/>
    <property type="match status" value="1"/>
</dbReference>
<name>A0A7I7K9U9_9MYCO</name>
<evidence type="ECO:0000256" key="4">
    <source>
        <dbReference type="ARBA" id="ARBA00023235"/>
    </source>
</evidence>
<dbReference type="Pfam" id="PF01817">
    <property type="entry name" value="CM_2"/>
    <property type="match status" value="1"/>
</dbReference>
<dbReference type="PANTHER" id="PTHR38041">
    <property type="entry name" value="CHORISMATE MUTASE"/>
    <property type="match status" value="1"/>
</dbReference>
<dbReference type="Gene3D" id="1.20.59.10">
    <property type="entry name" value="Chorismate mutase"/>
    <property type="match status" value="1"/>
</dbReference>
<gene>
    <name evidence="5" type="ORF">MDUV_51080</name>
</gene>
<dbReference type="InterPro" id="IPR008240">
    <property type="entry name" value="Chorismate_mutase_periplasmic"/>
</dbReference>
<reference evidence="5 6" key="1">
    <citation type="journal article" date="2019" name="Emerg. Microbes Infect.">
        <title>Comprehensive subspecies identification of 175 nontuberculous mycobacteria species based on 7547 genomic profiles.</title>
        <authorList>
            <person name="Matsumoto Y."/>
            <person name="Kinjo T."/>
            <person name="Motooka D."/>
            <person name="Nabeya D."/>
            <person name="Jung N."/>
            <person name="Uechi K."/>
            <person name="Horii T."/>
            <person name="Iida T."/>
            <person name="Fujita J."/>
            <person name="Nakamura S."/>
        </authorList>
    </citation>
    <scope>NUCLEOTIDE SEQUENCE [LARGE SCALE GENOMIC DNA]</scope>
    <source>
        <strain evidence="5 6">JCM 6396</strain>
    </source>
</reference>
<dbReference type="InterPro" id="IPR002701">
    <property type="entry name" value="CM_II_prokaryot"/>
</dbReference>
<dbReference type="GO" id="GO:0046417">
    <property type="term" value="P:chorismate metabolic process"/>
    <property type="evidence" value="ECO:0007669"/>
    <property type="project" value="InterPro"/>
</dbReference>
<dbReference type="RefSeq" id="WP_098001776.1">
    <property type="nucleotide sequence ID" value="NZ_AP022563.1"/>
</dbReference>
<evidence type="ECO:0000256" key="2">
    <source>
        <dbReference type="ARBA" id="ARBA00012404"/>
    </source>
</evidence>
<dbReference type="NCBIfam" id="TIGR01806">
    <property type="entry name" value="CM_mono2"/>
    <property type="match status" value="1"/>
</dbReference>
<dbReference type="KEGG" id="mdu:MDUV_51080"/>
<dbReference type="InterPro" id="IPR051331">
    <property type="entry name" value="Chorismate_mutase-related"/>
</dbReference>
<evidence type="ECO:0000256" key="1">
    <source>
        <dbReference type="ARBA" id="ARBA00004817"/>
    </source>
</evidence>
<dbReference type="OrthoDB" id="3825510at2"/>
<sequence>MFSSCARWTVIATAVAALLSPVVVSVAAAQPQSPLTELVDATARRLEVAEPVALAKFGNGQPVKDPQREQQVIDTVIAEATTLGADPAVVATVFRDQIDASVAIQYARMSQWTLDPATVPATAGDLAASRAVLDAVNREMVTRLVEQRGVLTSPLCAVELDRARAAVAQARAFDPLYRRALEVATRNYCR</sequence>
<dbReference type="InterPro" id="IPR036263">
    <property type="entry name" value="Chorismate_II_sf"/>
</dbReference>
<dbReference type="EMBL" id="AP022563">
    <property type="protein sequence ID" value="BBX20248.1"/>
    <property type="molecule type" value="Genomic_DNA"/>
</dbReference>
<dbReference type="GO" id="GO:0004106">
    <property type="term" value="F:chorismate mutase activity"/>
    <property type="evidence" value="ECO:0007669"/>
    <property type="project" value="UniProtKB-EC"/>
</dbReference>
<dbReference type="GO" id="GO:0009697">
    <property type="term" value="P:salicylic acid biosynthetic process"/>
    <property type="evidence" value="ECO:0007669"/>
    <property type="project" value="TreeGrafter"/>
</dbReference>
<dbReference type="InterPro" id="IPR036979">
    <property type="entry name" value="CM_dom_sf"/>
</dbReference>
<evidence type="ECO:0000313" key="5">
    <source>
        <dbReference type="EMBL" id="BBX20248.1"/>
    </source>
</evidence>
<dbReference type="Proteomes" id="UP000467006">
    <property type="component" value="Chromosome"/>
</dbReference>
<dbReference type="UniPathway" id="UPA00120">
    <property type="reaction ID" value="UER00203"/>
</dbReference>
<dbReference type="NCBIfam" id="NF006741">
    <property type="entry name" value="PRK09269.1"/>
    <property type="match status" value="1"/>
</dbReference>
<dbReference type="PROSITE" id="PS51168">
    <property type="entry name" value="CHORISMATE_MUT_2"/>
    <property type="match status" value="1"/>
</dbReference>
<dbReference type="EC" id="5.4.99.5" evidence="2"/>
<organism evidence="5 6">
    <name type="scientific">Mycolicibacterium duvalii</name>
    <dbReference type="NCBI Taxonomy" id="39688"/>
    <lineage>
        <taxon>Bacteria</taxon>
        <taxon>Bacillati</taxon>
        <taxon>Actinomycetota</taxon>
        <taxon>Actinomycetes</taxon>
        <taxon>Mycobacteriales</taxon>
        <taxon>Mycobacteriaceae</taxon>
        <taxon>Mycolicibacterium</taxon>
    </lineage>
</organism>
<proteinExistence type="predicted"/>
<dbReference type="SUPFAM" id="SSF48600">
    <property type="entry name" value="Chorismate mutase II"/>
    <property type="match status" value="1"/>
</dbReference>
<dbReference type="SMART" id="SM00830">
    <property type="entry name" value="CM_2"/>
    <property type="match status" value="1"/>
</dbReference>
<evidence type="ECO:0000313" key="6">
    <source>
        <dbReference type="Proteomes" id="UP000467006"/>
    </source>
</evidence>
<keyword evidence="4" id="KW-0413">Isomerase</keyword>